<dbReference type="PANTHER" id="PTHR43055:SF1">
    <property type="entry name" value="FORMATE-DEPENDENT PHOSPHORIBOSYLGLYCINAMIDE FORMYLTRANSFERASE"/>
    <property type="match status" value="1"/>
</dbReference>
<comment type="subunit">
    <text evidence="7">Homodimer.</text>
</comment>
<reference evidence="11" key="1">
    <citation type="journal article" date="2010" name="PLoS Genet.">
        <title>Structure, function, and evolution of the Thiomonas spp. genome.</title>
        <authorList>
            <person name="Arsene-Ploetze F."/>
            <person name="Koechler S."/>
            <person name="Marchal M."/>
            <person name="Coppee J.Y."/>
            <person name="Chandler M."/>
            <person name="Bonnefoy V."/>
            <person name="Brochier-Armanet C."/>
            <person name="Barakat M."/>
            <person name="Barbe V."/>
            <person name="Battaglia-Brunet F."/>
            <person name="Bruneel O."/>
            <person name="Bryan C.G."/>
            <person name="Cleiss-Arnold J."/>
            <person name="Cruveiller S."/>
            <person name="Erhardt M."/>
            <person name="Heinrich-Salmeron A."/>
            <person name="Hommais F."/>
            <person name="Joulian C."/>
            <person name="Krin E."/>
            <person name="Lieutaud A."/>
            <person name="Lievremont D."/>
            <person name="Michel C."/>
            <person name="Muller D."/>
            <person name="Ortet P."/>
            <person name="Proux C."/>
            <person name="Siguier P."/>
            <person name="Roche D."/>
            <person name="Rouy Z."/>
            <person name="Salvignol G."/>
            <person name="Slyemi D."/>
            <person name="Talla E."/>
            <person name="Weiss S."/>
            <person name="Weissenbach J."/>
            <person name="Medigue C."/>
            <person name="Bertin P.N."/>
        </authorList>
    </citation>
    <scope>NUCLEOTIDE SEQUENCE [LARGE SCALE GENOMIC DNA]</scope>
    <source>
        <strain evidence="11">DSM 22701 / CIP 110005 / 3As</strain>
    </source>
</reference>
<dbReference type="Pfam" id="PF02222">
    <property type="entry name" value="ATP-grasp"/>
    <property type="match status" value="1"/>
</dbReference>
<keyword evidence="3 7" id="KW-0547">Nucleotide-binding</keyword>
<evidence type="ECO:0000256" key="3">
    <source>
        <dbReference type="ARBA" id="ARBA00022741"/>
    </source>
</evidence>
<feature type="binding site" evidence="7">
    <location>
        <position position="82"/>
    </location>
    <ligand>
        <name>N(1)-(5-phospho-beta-D-ribosyl)glycinamide</name>
        <dbReference type="ChEBI" id="CHEBI:143788"/>
    </ligand>
</feature>
<keyword evidence="1 7" id="KW-0436">Ligase</keyword>
<dbReference type="EC" id="6.3.1.21" evidence="7"/>
<reference evidence="10 12" key="3">
    <citation type="submission" date="2015-03" db="EMBL/GenBank/DDBJ databases">
        <authorList>
            <person name="Regsiter A."/>
            <person name="william w."/>
        </authorList>
    </citation>
    <scope>NUCLEOTIDE SEQUENCE [LARGE SCALE GENOMIC DNA]</scope>
    <source>
        <strain evidence="10 12">CB1</strain>
    </source>
</reference>
<evidence type="ECO:0000256" key="1">
    <source>
        <dbReference type="ARBA" id="ARBA00022598"/>
    </source>
</evidence>
<evidence type="ECO:0000256" key="7">
    <source>
        <dbReference type="HAMAP-Rule" id="MF_01643"/>
    </source>
</evidence>
<dbReference type="Gene3D" id="3.40.50.20">
    <property type="match status" value="1"/>
</dbReference>
<evidence type="ECO:0000313" key="12">
    <source>
        <dbReference type="Proteomes" id="UP000078599"/>
    </source>
</evidence>
<proteinExistence type="inferred from homology"/>
<comment type="function">
    <text evidence="7">Involved in the de novo purine biosynthesis. Catalyzes the transfer of formate to 5-phospho-ribosyl-glycinamide (GAR), producing 5-phospho-ribosyl-N-formylglycinamide (FGAR). Formate is provided by PurU via hydrolysis of 10-formyl-tetrahydrofolate.</text>
</comment>
<evidence type="ECO:0000313" key="11">
    <source>
        <dbReference type="Proteomes" id="UP000002372"/>
    </source>
</evidence>
<dbReference type="Gene3D" id="3.30.470.20">
    <property type="entry name" value="ATP-grasp fold, B domain"/>
    <property type="match status" value="1"/>
</dbReference>
<evidence type="ECO:0000256" key="5">
    <source>
        <dbReference type="ARBA" id="ARBA00022840"/>
    </source>
</evidence>
<dbReference type="HAMAP" id="MF_01643">
    <property type="entry name" value="PurT"/>
    <property type="match status" value="1"/>
</dbReference>
<keyword evidence="6 7" id="KW-0460">Magnesium</keyword>
<dbReference type="RefSeq" id="WP_013104766.1">
    <property type="nucleotide sequence ID" value="NC_014145.1"/>
</dbReference>
<feature type="binding site" evidence="7">
    <location>
        <position position="293"/>
    </location>
    <ligand>
        <name>N(1)-(5-phospho-beta-D-ribosyl)glycinamide</name>
        <dbReference type="ChEBI" id="CHEBI:143788"/>
    </ligand>
</feature>
<keyword evidence="9" id="KW-0808">Transferase</keyword>
<keyword evidence="12" id="KW-1185">Reference proteome</keyword>
<evidence type="ECO:0000256" key="2">
    <source>
        <dbReference type="ARBA" id="ARBA00022723"/>
    </source>
</evidence>
<dbReference type="Pfam" id="PF21244">
    <property type="entry name" value="PurT_C"/>
    <property type="match status" value="1"/>
</dbReference>
<dbReference type="InterPro" id="IPR011054">
    <property type="entry name" value="Rudment_hybrid_motif"/>
</dbReference>
<feature type="binding site" evidence="7">
    <location>
        <begin position="369"/>
        <end position="370"/>
    </location>
    <ligand>
        <name>N(1)-(5-phospho-beta-D-ribosyl)glycinamide</name>
        <dbReference type="ChEBI" id="CHEBI:143788"/>
    </ligand>
</feature>
<dbReference type="InterPro" id="IPR005862">
    <property type="entry name" value="PurT"/>
</dbReference>
<dbReference type="EMBL" id="CTRI01000007">
    <property type="protein sequence ID" value="CQR30674.1"/>
    <property type="molecule type" value="Genomic_DNA"/>
</dbReference>
<dbReference type="PANTHER" id="PTHR43055">
    <property type="entry name" value="FORMATE-DEPENDENT PHOSPHORIBOSYLGLYCINAMIDE FORMYLTRANSFERASE"/>
    <property type="match status" value="1"/>
</dbReference>
<dbReference type="GO" id="GO:0000287">
    <property type="term" value="F:magnesium ion binding"/>
    <property type="evidence" value="ECO:0007669"/>
    <property type="project" value="UniProtKB-UniRule"/>
</dbReference>
<dbReference type="InterPro" id="IPR054350">
    <property type="entry name" value="PurT/PurK_preATP-grasp"/>
</dbReference>
<feature type="domain" description="ATP-grasp" evidence="8">
    <location>
        <begin position="120"/>
        <end position="315"/>
    </location>
</feature>
<keyword evidence="4 7" id="KW-0658">Purine biosynthesis</keyword>
<reference evidence="9" key="2">
    <citation type="submission" date="2010-07" db="EMBL/GenBank/DDBJ databases">
        <authorList>
            <person name="Genoscope - CEA"/>
        </authorList>
    </citation>
    <scope>NUCLEOTIDE SEQUENCE</scope>
    <source>
        <strain evidence="9">3As</strain>
    </source>
</reference>
<dbReference type="UniPathway" id="UPA00074">
    <property type="reaction ID" value="UER00127"/>
</dbReference>
<dbReference type="EMBL" id="FP475956">
    <property type="protein sequence ID" value="CAZ87401.1"/>
    <property type="molecule type" value="Genomic_DNA"/>
</dbReference>
<dbReference type="InterPro" id="IPR003135">
    <property type="entry name" value="ATP-grasp_carboxylate-amine"/>
</dbReference>
<dbReference type="OrthoDB" id="9804625at2"/>
<evidence type="ECO:0000256" key="6">
    <source>
        <dbReference type="ARBA" id="ARBA00022842"/>
    </source>
</evidence>
<dbReference type="KEGG" id="thi:THI_0677"/>
<evidence type="ECO:0000259" key="8">
    <source>
        <dbReference type="PROSITE" id="PS50975"/>
    </source>
</evidence>
<dbReference type="GO" id="GO:0005829">
    <property type="term" value="C:cytosol"/>
    <property type="evidence" value="ECO:0007669"/>
    <property type="project" value="TreeGrafter"/>
</dbReference>
<dbReference type="eggNOG" id="COG0027">
    <property type="taxonomic scope" value="Bacteria"/>
</dbReference>
<dbReference type="SUPFAM" id="SSF51246">
    <property type="entry name" value="Rudiment single hybrid motif"/>
    <property type="match status" value="1"/>
</dbReference>
<comment type="pathway">
    <text evidence="7">Purine metabolism; IMP biosynthesis via de novo pathway; N(2)-formyl-N(1)-(5-phospho-D-ribosyl)glycinamide from N(1)-(5-phospho-D-ribosyl)glycinamide (formate route): step 1/1.</text>
</comment>
<dbReference type="Proteomes" id="UP000002372">
    <property type="component" value="Chromosome"/>
</dbReference>
<evidence type="ECO:0000313" key="9">
    <source>
        <dbReference type="EMBL" id="CAZ87401.1"/>
    </source>
</evidence>
<comment type="catalytic activity">
    <reaction evidence="7">
        <text>N(1)-(5-phospho-beta-D-ribosyl)glycinamide + formate + ATP = N(2)-formyl-N(1)-(5-phospho-beta-D-ribosyl)glycinamide + ADP + phosphate + H(+)</text>
        <dbReference type="Rhea" id="RHEA:24829"/>
        <dbReference type="ChEBI" id="CHEBI:15378"/>
        <dbReference type="ChEBI" id="CHEBI:15740"/>
        <dbReference type="ChEBI" id="CHEBI:30616"/>
        <dbReference type="ChEBI" id="CHEBI:43474"/>
        <dbReference type="ChEBI" id="CHEBI:143788"/>
        <dbReference type="ChEBI" id="CHEBI:147286"/>
        <dbReference type="ChEBI" id="CHEBI:456216"/>
        <dbReference type="EC" id="6.3.1.21"/>
    </reaction>
</comment>
<gene>
    <name evidence="7 9" type="primary">purT</name>
    <name evidence="9" type="ordered locus">THI_0677</name>
    <name evidence="10" type="ORF">THICB1_150092</name>
</gene>
<dbReference type="Gene3D" id="3.30.1490.20">
    <property type="entry name" value="ATP-grasp fold, A domain"/>
    <property type="match status" value="1"/>
</dbReference>
<dbReference type="GO" id="GO:0004644">
    <property type="term" value="F:phosphoribosylglycinamide formyltransferase activity"/>
    <property type="evidence" value="ECO:0007669"/>
    <property type="project" value="UniProtKB-UniRule"/>
</dbReference>
<dbReference type="GO" id="GO:0006189">
    <property type="term" value="P:'de novo' IMP biosynthetic process"/>
    <property type="evidence" value="ECO:0007669"/>
    <property type="project" value="UniProtKB-UniRule"/>
</dbReference>
<feature type="binding site" evidence="7">
    <location>
        <position position="205"/>
    </location>
    <ligand>
        <name>ATP</name>
        <dbReference type="ChEBI" id="CHEBI:30616"/>
    </ligand>
</feature>
<name>D6CS10_THIA3</name>
<dbReference type="InterPro" id="IPR048740">
    <property type="entry name" value="PurT_C"/>
</dbReference>
<comment type="similarity">
    <text evidence="7">Belongs to the PurK/PurT family.</text>
</comment>
<feature type="binding site" evidence="7">
    <location>
        <position position="115"/>
    </location>
    <ligand>
        <name>ATP</name>
        <dbReference type="ChEBI" id="CHEBI:30616"/>
    </ligand>
</feature>
<dbReference type="InterPro" id="IPR016185">
    <property type="entry name" value="PreATP-grasp_dom_sf"/>
</dbReference>
<sequence length="401" mass="42965">MTTLGTPLSPSATRVMLLGAGELGKEVLIALQRLGVETIAVDRYDHAPGQQVAHHARTIQMTDPEALRALILQEKPHLVVPEIEAIATPVLEELEAAGVVTVIPTARAARLTMNREGIRRLAAEELGLATSPYAFADSLEQLQAAIDGGIGYPCVVKPVMSSSGKGQSKLDGPADVRPAWEAAMSGGRVAQSRVIVEGFIDFDYEITQLTVRSMGADGAVRTDFCEPIGHVQVAGDYVESWQPHPMNPVALERSRDMARRITEALGGRGIFGVELFVKGEQVWFSEVSPRPHDTGLVTLITQWQSEFELHARAILGLPVDPSLKTAGASAVIYGAVEARGVRFEGVEAALAIPGTDLRLFGKPESFVKRRMGVALTRAESTDAARANAKRAAQQVRVVASS</sequence>
<dbReference type="InterPro" id="IPR013815">
    <property type="entry name" value="ATP_grasp_subdomain_1"/>
</dbReference>
<feature type="binding site" evidence="7">
    <location>
        <begin position="22"/>
        <end position="23"/>
    </location>
    <ligand>
        <name>N(1)-(5-phospho-beta-D-ribosyl)glycinamide</name>
        <dbReference type="ChEBI" id="CHEBI:143788"/>
    </ligand>
</feature>
<feature type="binding site" evidence="7">
    <location>
        <position position="362"/>
    </location>
    <ligand>
        <name>N(1)-(5-phospho-beta-D-ribosyl)glycinamide</name>
        <dbReference type="ChEBI" id="CHEBI:143788"/>
    </ligand>
</feature>
<feature type="binding site" evidence="7">
    <location>
        <begin position="197"/>
        <end position="200"/>
    </location>
    <ligand>
        <name>ATP</name>
        <dbReference type="ChEBI" id="CHEBI:30616"/>
    </ligand>
</feature>
<dbReference type="InterPro" id="IPR011761">
    <property type="entry name" value="ATP-grasp"/>
</dbReference>
<feature type="binding site" evidence="7">
    <location>
        <position position="157"/>
    </location>
    <ligand>
        <name>ATP</name>
        <dbReference type="ChEBI" id="CHEBI:30616"/>
    </ligand>
</feature>
<dbReference type="AlphaFoldDB" id="D6CS10"/>
<keyword evidence="5 7" id="KW-0067">ATP-binding</keyword>
<keyword evidence="2 7" id="KW-0479">Metal-binding</keyword>
<dbReference type="SUPFAM" id="SSF56059">
    <property type="entry name" value="Glutathione synthetase ATP-binding domain-like"/>
    <property type="match status" value="1"/>
</dbReference>
<dbReference type="PROSITE" id="PS50975">
    <property type="entry name" value="ATP_GRASP"/>
    <property type="match status" value="1"/>
</dbReference>
<accession>D6CS10</accession>
<dbReference type="NCBIfam" id="TIGR01142">
    <property type="entry name" value="purT"/>
    <property type="match status" value="1"/>
</dbReference>
<dbReference type="Pfam" id="PF22660">
    <property type="entry name" value="RS_preATP-grasp-like"/>
    <property type="match status" value="1"/>
</dbReference>
<evidence type="ECO:0000256" key="4">
    <source>
        <dbReference type="ARBA" id="ARBA00022755"/>
    </source>
</evidence>
<evidence type="ECO:0000313" key="10">
    <source>
        <dbReference type="EMBL" id="CQR30674.1"/>
    </source>
</evidence>
<dbReference type="SUPFAM" id="SSF52440">
    <property type="entry name" value="PreATP-grasp domain"/>
    <property type="match status" value="1"/>
</dbReference>
<feature type="binding site" evidence="7">
    <location>
        <position position="274"/>
    </location>
    <ligand>
        <name>Mg(2+)</name>
        <dbReference type="ChEBI" id="CHEBI:18420"/>
    </ligand>
</feature>
<dbReference type="GO" id="GO:0043815">
    <property type="term" value="F:phosphoribosylglycinamide formyltransferase 2 activity"/>
    <property type="evidence" value="ECO:0007669"/>
    <property type="project" value="UniProtKB-UniRule"/>
</dbReference>
<feature type="binding site" evidence="7">
    <location>
        <begin position="162"/>
        <end position="167"/>
    </location>
    <ligand>
        <name>ATP</name>
        <dbReference type="ChEBI" id="CHEBI:30616"/>
    </ligand>
</feature>
<organism evidence="9 11">
    <name type="scientific">Thiomonas arsenitoxydans (strain DSM 22701 / CIP 110005 / 3As)</name>
    <dbReference type="NCBI Taxonomy" id="426114"/>
    <lineage>
        <taxon>Bacteria</taxon>
        <taxon>Pseudomonadati</taxon>
        <taxon>Pseudomonadota</taxon>
        <taxon>Betaproteobacteria</taxon>
        <taxon>Burkholderiales</taxon>
        <taxon>Thiomonas</taxon>
    </lineage>
</organism>
<dbReference type="Proteomes" id="UP000078599">
    <property type="component" value="Unassembled WGS sequence"/>
</dbReference>
<dbReference type="GO" id="GO:0005524">
    <property type="term" value="F:ATP binding"/>
    <property type="evidence" value="ECO:0007669"/>
    <property type="project" value="UniProtKB-UniRule"/>
</dbReference>
<protein>
    <recommendedName>
        <fullName evidence="7">Formate-dependent phosphoribosylglycinamide formyltransferase</fullName>
        <ecNumber evidence="7">6.3.1.21</ecNumber>
    </recommendedName>
    <alternativeName>
        <fullName evidence="7">5'-phosphoribosylglycinamide transformylase 2</fullName>
    </alternativeName>
    <alternativeName>
        <fullName evidence="7">Formate-dependent GAR transformylase</fullName>
    </alternativeName>
    <alternativeName>
        <fullName evidence="7">GAR transformylase 2</fullName>
        <shortName evidence="7">GART 2</shortName>
    </alternativeName>
    <alternativeName>
        <fullName evidence="7">Non-folate glycinamide ribonucleotide transformylase</fullName>
    </alternativeName>
    <alternativeName>
        <fullName evidence="7">Phosphoribosylglycinamide formyltransferase 2</fullName>
    </alternativeName>
</protein>
<dbReference type="NCBIfam" id="NF006766">
    <property type="entry name" value="PRK09288.1"/>
    <property type="match status" value="1"/>
</dbReference>
<feature type="binding site" evidence="7">
    <location>
        <position position="286"/>
    </location>
    <ligand>
        <name>Mg(2+)</name>
        <dbReference type="ChEBI" id="CHEBI:18420"/>
    </ligand>
</feature>
<dbReference type="HOGENOM" id="CLU_011534_1_3_4"/>